<feature type="region of interest" description="Disordered" evidence="1">
    <location>
        <begin position="170"/>
        <end position="241"/>
    </location>
</feature>
<name>W9YM25_9EURO</name>
<feature type="region of interest" description="Disordered" evidence="1">
    <location>
        <begin position="1"/>
        <end position="80"/>
    </location>
</feature>
<accession>W9YM25</accession>
<dbReference type="eggNOG" id="ENOG502RWEF">
    <property type="taxonomic scope" value="Eukaryota"/>
</dbReference>
<feature type="compositionally biased region" description="Low complexity" evidence="1">
    <location>
        <begin position="195"/>
        <end position="206"/>
    </location>
</feature>
<dbReference type="HOGENOM" id="CLU_546461_0_0_1"/>
<feature type="compositionally biased region" description="Polar residues" evidence="1">
    <location>
        <begin position="445"/>
        <end position="455"/>
    </location>
</feature>
<feature type="compositionally biased region" description="Polar residues" evidence="1">
    <location>
        <begin position="343"/>
        <end position="367"/>
    </location>
</feature>
<feature type="compositionally biased region" description="Low complexity" evidence="1">
    <location>
        <begin position="368"/>
        <end position="384"/>
    </location>
</feature>
<dbReference type="GeneID" id="19156906"/>
<evidence type="ECO:0000313" key="3">
    <source>
        <dbReference type="Proteomes" id="UP000019484"/>
    </source>
</evidence>
<dbReference type="RefSeq" id="XP_007721107.1">
    <property type="nucleotide sequence ID" value="XM_007722917.1"/>
</dbReference>
<dbReference type="OrthoDB" id="4144646at2759"/>
<feature type="compositionally biased region" description="Basic and acidic residues" evidence="1">
    <location>
        <begin position="1"/>
        <end position="11"/>
    </location>
</feature>
<dbReference type="AlphaFoldDB" id="W9YM25"/>
<dbReference type="EMBL" id="AMWN01000002">
    <property type="protein sequence ID" value="EXJ93613.1"/>
    <property type="molecule type" value="Genomic_DNA"/>
</dbReference>
<feature type="region of interest" description="Disordered" evidence="1">
    <location>
        <begin position="311"/>
        <end position="509"/>
    </location>
</feature>
<keyword evidence="3" id="KW-1185">Reference proteome</keyword>
<reference evidence="2 3" key="1">
    <citation type="submission" date="2013-03" db="EMBL/GenBank/DDBJ databases">
        <title>The Genome Sequence of Capronia coronata CBS 617.96.</title>
        <authorList>
            <consortium name="The Broad Institute Genomics Platform"/>
            <person name="Cuomo C."/>
            <person name="de Hoog S."/>
            <person name="Gorbushina A."/>
            <person name="Walker B."/>
            <person name="Young S.K."/>
            <person name="Zeng Q."/>
            <person name="Gargeya S."/>
            <person name="Fitzgerald M."/>
            <person name="Haas B."/>
            <person name="Abouelleil A."/>
            <person name="Allen A.W."/>
            <person name="Alvarado L."/>
            <person name="Arachchi H.M."/>
            <person name="Berlin A.M."/>
            <person name="Chapman S.B."/>
            <person name="Gainer-Dewar J."/>
            <person name="Goldberg J."/>
            <person name="Griggs A."/>
            <person name="Gujja S."/>
            <person name="Hansen M."/>
            <person name="Howarth C."/>
            <person name="Imamovic A."/>
            <person name="Ireland A."/>
            <person name="Larimer J."/>
            <person name="McCowan C."/>
            <person name="Murphy C."/>
            <person name="Pearson M."/>
            <person name="Poon T.W."/>
            <person name="Priest M."/>
            <person name="Roberts A."/>
            <person name="Saif S."/>
            <person name="Shea T."/>
            <person name="Sisk P."/>
            <person name="Sykes S."/>
            <person name="Wortman J."/>
            <person name="Nusbaum C."/>
            <person name="Birren B."/>
        </authorList>
    </citation>
    <scope>NUCLEOTIDE SEQUENCE [LARGE SCALE GENOMIC DNA]</scope>
    <source>
        <strain evidence="2 3">CBS 617.96</strain>
    </source>
</reference>
<feature type="compositionally biased region" description="Polar residues" evidence="1">
    <location>
        <begin position="311"/>
        <end position="330"/>
    </location>
</feature>
<evidence type="ECO:0000256" key="1">
    <source>
        <dbReference type="SAM" id="MobiDB-lite"/>
    </source>
</evidence>
<comment type="caution">
    <text evidence="2">The sequence shown here is derived from an EMBL/GenBank/DDBJ whole genome shotgun (WGS) entry which is preliminary data.</text>
</comment>
<feature type="compositionally biased region" description="Polar residues" evidence="1">
    <location>
        <begin position="214"/>
        <end position="224"/>
    </location>
</feature>
<feature type="compositionally biased region" description="Basic and acidic residues" evidence="1">
    <location>
        <begin position="42"/>
        <end position="73"/>
    </location>
</feature>
<proteinExistence type="predicted"/>
<gene>
    <name evidence="2" type="ORF">A1O1_02005</name>
</gene>
<protein>
    <submittedName>
        <fullName evidence="2">Uncharacterized protein</fullName>
    </submittedName>
</protein>
<feature type="compositionally biased region" description="Basic and acidic residues" evidence="1">
    <location>
        <begin position="21"/>
        <end position="35"/>
    </location>
</feature>
<feature type="compositionally biased region" description="Low complexity" evidence="1">
    <location>
        <begin position="476"/>
        <end position="486"/>
    </location>
</feature>
<evidence type="ECO:0000313" key="2">
    <source>
        <dbReference type="EMBL" id="EXJ93613.1"/>
    </source>
</evidence>
<organism evidence="2 3">
    <name type="scientific">Capronia coronata CBS 617.96</name>
    <dbReference type="NCBI Taxonomy" id="1182541"/>
    <lineage>
        <taxon>Eukaryota</taxon>
        <taxon>Fungi</taxon>
        <taxon>Dikarya</taxon>
        <taxon>Ascomycota</taxon>
        <taxon>Pezizomycotina</taxon>
        <taxon>Eurotiomycetes</taxon>
        <taxon>Chaetothyriomycetidae</taxon>
        <taxon>Chaetothyriales</taxon>
        <taxon>Herpotrichiellaceae</taxon>
        <taxon>Capronia</taxon>
    </lineage>
</organism>
<sequence length="509" mass="55756">MDQALKSRDMRSASARRRKFQEREEQKAYEEERFQEHKRRMLIYDHIPEDMEQAHDTSDELDLDAGRSDRESSVETLSERSALTPDGICLNRVTSGQPTLFETHAMSPSKTYMEEEQEDDIRTTLDDDRVTILPPSPRPVLEASLATLSDFRYDRYSIYSESLLTEILGPEIDDDDETPSPVEVATPVSFSQPKSRPSLISISSMSQQNKRRTPSLQSSSSEPMTQLAERPAKRRSTSSSYTEFPAAEATLLEIPDLPANASILISNASQESLLLPSRASTRPKGDRTSSLPLLSTAFNHARMSSIKNLIKTPTSASENRPFSRSSSHITRPSIAIQAGTGPATDTDTQWRSTPSAESRNPNHLQRPSTAISISSSRSSAIITALPSLPTRPAEESMADAPAPAESSTDRKKSFSAFRRRSESVGHAIKGFRKISRKHDVPLPSPSSAMTPTLKKQPSVDPSRNPTPPLPSPHTDSASARASSSASTLKEGSPGDIGLGLRSVDGLSQT</sequence>
<dbReference type="Proteomes" id="UP000019484">
    <property type="component" value="Unassembled WGS sequence"/>
</dbReference>